<evidence type="ECO:0000256" key="1">
    <source>
        <dbReference type="SAM" id="MobiDB-lite"/>
    </source>
</evidence>
<evidence type="ECO:0008006" key="4">
    <source>
        <dbReference type="Google" id="ProtNLM"/>
    </source>
</evidence>
<reference evidence="2 3" key="1">
    <citation type="journal article" date="2024" name="Commun. Biol.">
        <title>Comparative genomic analysis of thermophilic fungi reveals convergent evolutionary adaptations and gene losses.</title>
        <authorList>
            <person name="Steindorff A.S."/>
            <person name="Aguilar-Pontes M.V."/>
            <person name="Robinson A.J."/>
            <person name="Andreopoulos B."/>
            <person name="LaButti K."/>
            <person name="Kuo A."/>
            <person name="Mondo S."/>
            <person name="Riley R."/>
            <person name="Otillar R."/>
            <person name="Haridas S."/>
            <person name="Lipzen A."/>
            <person name="Grimwood J."/>
            <person name="Schmutz J."/>
            <person name="Clum A."/>
            <person name="Reid I.D."/>
            <person name="Moisan M.C."/>
            <person name="Butler G."/>
            <person name="Nguyen T.T.M."/>
            <person name="Dewar K."/>
            <person name="Conant G."/>
            <person name="Drula E."/>
            <person name="Henrissat B."/>
            <person name="Hansel C."/>
            <person name="Singer S."/>
            <person name="Hutchinson M.I."/>
            <person name="de Vries R.P."/>
            <person name="Natvig D.O."/>
            <person name="Powell A.J."/>
            <person name="Tsang A."/>
            <person name="Grigoriev I.V."/>
        </authorList>
    </citation>
    <scope>NUCLEOTIDE SEQUENCE [LARGE SCALE GENOMIC DNA]</scope>
    <source>
        <strain evidence="2 3">CBS 620.91</strain>
    </source>
</reference>
<organism evidence="2 3">
    <name type="scientific">Humicola insolens</name>
    <name type="common">Soft-rot fungus</name>
    <dbReference type="NCBI Taxonomy" id="85995"/>
    <lineage>
        <taxon>Eukaryota</taxon>
        <taxon>Fungi</taxon>
        <taxon>Dikarya</taxon>
        <taxon>Ascomycota</taxon>
        <taxon>Pezizomycotina</taxon>
        <taxon>Sordariomycetes</taxon>
        <taxon>Sordariomycetidae</taxon>
        <taxon>Sordariales</taxon>
        <taxon>Chaetomiaceae</taxon>
        <taxon>Mycothermus</taxon>
    </lineage>
</organism>
<protein>
    <recommendedName>
        <fullName evidence="4">Protein kinase domain-containing protein</fullName>
    </recommendedName>
</protein>
<proteinExistence type="predicted"/>
<evidence type="ECO:0000313" key="2">
    <source>
        <dbReference type="EMBL" id="KAL1836116.1"/>
    </source>
</evidence>
<keyword evidence="3" id="KW-1185">Reference proteome</keyword>
<gene>
    <name evidence="2" type="ORF">VTJ49DRAFT_5561</name>
</gene>
<dbReference type="EMBL" id="JAZGSY010000463">
    <property type="protein sequence ID" value="KAL1836116.1"/>
    <property type="molecule type" value="Genomic_DNA"/>
</dbReference>
<comment type="caution">
    <text evidence="2">The sequence shown here is derived from an EMBL/GenBank/DDBJ whole genome shotgun (WGS) entry which is preliminary data.</text>
</comment>
<feature type="region of interest" description="Disordered" evidence="1">
    <location>
        <begin position="279"/>
        <end position="299"/>
    </location>
</feature>
<accession>A0ABR3V411</accession>
<name>A0ABR3V411_HUMIN</name>
<evidence type="ECO:0000313" key="3">
    <source>
        <dbReference type="Proteomes" id="UP001583172"/>
    </source>
</evidence>
<dbReference type="Proteomes" id="UP001583172">
    <property type="component" value="Unassembled WGS sequence"/>
</dbReference>
<sequence length="464" mass="53157">MAQAQPPPPWHTQLHLFHNKQHQNYVFARYRLDGTDIFAAVNPGGLPMPIPGQNGWNNWTNNPATWPLPVGGVYTGVTRDRLPLGVNAQPQPLAALDRYQAPLRVPALTLEARRRRNTTRQKLQPRGLTFVQPLSFNSNGVIVLFNRTVGPNLEHFIAKYRPNGIVQIAQETLMAMRHDFAMHVVQRKPFPPLNAPVAQNFQNVADIILFEYLPRGSLDKSLTVVNKSRYQRGGNRGRGKNLVFEERQLWYIFHCLTKQLIAIAFPPLQHQGAVLAQPVQEQTPPHGPESCPPSPQAATPPFPPYPSRIWIPPFDPATDADDDDLHIPFAAQRHPGGDAHFVPRPGEPVDLDAQRYPDPGRPGRNWRRVWSYGGWLLHNSEQIGLGRLSEELRTLIAWCLCDDPYYRPRLRVLERRIREAMRRRRYRDEMSGAAGTGVRRGNRNDRDLQRWVAWMFDVPHEYWE</sequence>
<feature type="compositionally biased region" description="Pro residues" evidence="1">
    <location>
        <begin position="285"/>
        <end position="299"/>
    </location>
</feature>